<accession>A0A368HGA1</accession>
<evidence type="ECO:0000313" key="2">
    <source>
        <dbReference type="EMBL" id="RCN58422.1"/>
    </source>
</evidence>
<evidence type="ECO:0000259" key="1">
    <source>
        <dbReference type="Pfam" id="PF01814"/>
    </source>
</evidence>
<dbReference type="Pfam" id="PF01814">
    <property type="entry name" value="Hemerythrin"/>
    <property type="match status" value="1"/>
</dbReference>
<dbReference type="OrthoDB" id="9792554at2"/>
<reference evidence="2 3" key="1">
    <citation type="submission" date="2018-02" db="EMBL/GenBank/DDBJ databases">
        <title>Insights into the biology of acidophilic members of the Acidiferrobacteraceae family derived from comparative genomic analyses.</title>
        <authorList>
            <person name="Issotta F."/>
            <person name="Thyssen C."/>
            <person name="Mena C."/>
            <person name="Moya A."/>
            <person name="Bellenberg S."/>
            <person name="Sproer C."/>
            <person name="Covarrubias P.C."/>
            <person name="Sand W."/>
            <person name="Quatrini R."/>
            <person name="Vera M."/>
        </authorList>
    </citation>
    <scope>NUCLEOTIDE SEQUENCE [LARGE SCALE GENOMIC DNA]</scope>
    <source>
        <strain evidence="3">m-1</strain>
    </source>
</reference>
<sequence length="143" mass="15541">MSSTGLSSFLAAQHRELDQLMEDADNACGTPQGAAAFARFREAMEHHLEIEERVLFPEFAQRTGPGGPLSVMRQEHDAIRGLLASGQDGHGAACRALFDTLTVLVSQHHLKEENVLYPMSDKLLADCAEGLLAAMKEATVVHE</sequence>
<dbReference type="Gene3D" id="1.20.120.520">
    <property type="entry name" value="nmb1532 protein domain like"/>
    <property type="match status" value="1"/>
</dbReference>
<proteinExistence type="predicted"/>
<dbReference type="EMBL" id="PSYR01000001">
    <property type="protein sequence ID" value="RCN58422.1"/>
    <property type="molecule type" value="Genomic_DNA"/>
</dbReference>
<gene>
    <name evidence="2" type="ORF">C4900_01085</name>
</gene>
<dbReference type="RefSeq" id="WP_147267091.1">
    <property type="nucleotide sequence ID" value="NZ_PSYR01000001.1"/>
</dbReference>
<keyword evidence="3" id="KW-1185">Reference proteome</keyword>
<dbReference type="Proteomes" id="UP000253250">
    <property type="component" value="Unassembled WGS sequence"/>
</dbReference>
<name>A0A368HGA1_9GAMM</name>
<dbReference type="AlphaFoldDB" id="A0A368HGA1"/>
<protein>
    <submittedName>
        <fullName evidence="2">Hemerythrin HHE cation-binding protein</fullName>
    </submittedName>
</protein>
<evidence type="ECO:0000313" key="3">
    <source>
        <dbReference type="Proteomes" id="UP000253250"/>
    </source>
</evidence>
<feature type="domain" description="Hemerythrin-like" evidence="1">
    <location>
        <begin position="8"/>
        <end position="119"/>
    </location>
</feature>
<comment type="caution">
    <text evidence="2">The sequence shown here is derived from an EMBL/GenBank/DDBJ whole genome shotgun (WGS) entry which is preliminary data.</text>
</comment>
<dbReference type="InterPro" id="IPR012312">
    <property type="entry name" value="Hemerythrin-like"/>
</dbReference>
<organism evidence="2 3">
    <name type="scientific">Acidiferrobacter thiooxydans</name>
    <dbReference type="NCBI Taxonomy" id="163359"/>
    <lineage>
        <taxon>Bacteria</taxon>
        <taxon>Pseudomonadati</taxon>
        <taxon>Pseudomonadota</taxon>
        <taxon>Gammaproteobacteria</taxon>
        <taxon>Acidiferrobacterales</taxon>
        <taxon>Acidiferrobacteraceae</taxon>
        <taxon>Acidiferrobacter</taxon>
    </lineage>
</organism>